<dbReference type="AlphaFoldDB" id="A0A1G1YIT3"/>
<dbReference type="PRINTS" id="PR00419">
    <property type="entry name" value="ADXRDTASE"/>
</dbReference>
<evidence type="ECO:0000313" key="2">
    <source>
        <dbReference type="Proteomes" id="UP000177310"/>
    </source>
</evidence>
<dbReference type="Gene3D" id="3.50.50.60">
    <property type="entry name" value="FAD/NAD(P)-binding domain"/>
    <property type="match status" value="1"/>
</dbReference>
<dbReference type="InterPro" id="IPR036188">
    <property type="entry name" value="FAD/NAD-bd_sf"/>
</dbReference>
<name>A0A1G1YIT3_9BACT</name>
<organism evidence="1 2">
    <name type="scientific">Candidatus Buchananbacteria bacterium RIFCSPHIGHO2_02_FULL_56_16</name>
    <dbReference type="NCBI Taxonomy" id="1797542"/>
    <lineage>
        <taxon>Bacteria</taxon>
        <taxon>Candidatus Buchananiibacteriota</taxon>
    </lineage>
</organism>
<gene>
    <name evidence="1" type="ORF">A3J59_03655</name>
</gene>
<protein>
    <recommendedName>
        <fullName evidence="3">Amine oxidase domain-containing protein</fullName>
    </recommendedName>
</protein>
<sequence length="84" mass="8936">MAKKVAVIIGAGPAGLTAAYELVTRTDITPIVLEKTDRIGGIATTINFYGNRIMFEPSEKGSVQPFGQDAAVGQPLLLQSNHYC</sequence>
<dbReference type="EMBL" id="MHIL01000015">
    <property type="protein sequence ID" value="OGY51736.1"/>
    <property type="molecule type" value="Genomic_DNA"/>
</dbReference>
<reference evidence="1 2" key="1">
    <citation type="journal article" date="2016" name="Nat. Commun.">
        <title>Thousands of microbial genomes shed light on interconnected biogeochemical processes in an aquifer system.</title>
        <authorList>
            <person name="Anantharaman K."/>
            <person name="Brown C.T."/>
            <person name="Hug L.A."/>
            <person name="Sharon I."/>
            <person name="Castelle C.J."/>
            <person name="Probst A.J."/>
            <person name="Thomas B.C."/>
            <person name="Singh A."/>
            <person name="Wilkins M.J."/>
            <person name="Karaoz U."/>
            <person name="Brodie E.L."/>
            <person name="Williams K.H."/>
            <person name="Hubbard S.S."/>
            <person name="Banfield J.F."/>
        </authorList>
    </citation>
    <scope>NUCLEOTIDE SEQUENCE [LARGE SCALE GENOMIC DNA]</scope>
</reference>
<evidence type="ECO:0008006" key="3">
    <source>
        <dbReference type="Google" id="ProtNLM"/>
    </source>
</evidence>
<dbReference type="SUPFAM" id="SSF51905">
    <property type="entry name" value="FAD/NAD(P)-binding domain"/>
    <property type="match status" value="1"/>
</dbReference>
<accession>A0A1G1YIT3</accession>
<evidence type="ECO:0000313" key="1">
    <source>
        <dbReference type="EMBL" id="OGY51736.1"/>
    </source>
</evidence>
<proteinExistence type="predicted"/>
<dbReference type="Proteomes" id="UP000177310">
    <property type="component" value="Unassembled WGS sequence"/>
</dbReference>
<comment type="caution">
    <text evidence="1">The sequence shown here is derived from an EMBL/GenBank/DDBJ whole genome shotgun (WGS) entry which is preliminary data.</text>
</comment>
<dbReference type="Pfam" id="PF13450">
    <property type="entry name" value="NAD_binding_8"/>
    <property type="match status" value="1"/>
</dbReference>
<dbReference type="STRING" id="1797542.A3J59_03655"/>